<evidence type="ECO:0000256" key="5">
    <source>
        <dbReference type="ARBA" id="ARBA00023002"/>
    </source>
</evidence>
<dbReference type="AlphaFoldDB" id="A0A137NR33"/>
<dbReference type="GO" id="GO:0016705">
    <property type="term" value="F:oxidoreductase activity, acting on paired donors, with incorporation or reduction of molecular oxygen"/>
    <property type="evidence" value="ECO:0007669"/>
    <property type="project" value="InterPro"/>
</dbReference>
<dbReference type="STRING" id="796925.A0A137NR33"/>
<evidence type="ECO:0000256" key="2">
    <source>
        <dbReference type="ARBA" id="ARBA00010617"/>
    </source>
</evidence>
<dbReference type="Gene3D" id="1.10.630.10">
    <property type="entry name" value="Cytochrome P450"/>
    <property type="match status" value="1"/>
</dbReference>
<keyword evidence="5" id="KW-0560">Oxidoreductase</keyword>
<comment type="cofactor">
    <cofactor evidence="1">
        <name>heme</name>
        <dbReference type="ChEBI" id="CHEBI:30413"/>
    </cofactor>
</comment>
<evidence type="ECO:0000256" key="4">
    <source>
        <dbReference type="ARBA" id="ARBA00022723"/>
    </source>
</evidence>
<keyword evidence="9" id="KW-1185">Reference proteome</keyword>
<keyword evidence="3" id="KW-0349">Heme</keyword>
<dbReference type="GO" id="GO:0004497">
    <property type="term" value="F:monooxygenase activity"/>
    <property type="evidence" value="ECO:0007669"/>
    <property type="project" value="UniProtKB-KW"/>
</dbReference>
<dbReference type="EMBL" id="KQ964950">
    <property type="protein sequence ID" value="KXN65195.1"/>
    <property type="molecule type" value="Genomic_DNA"/>
</dbReference>
<evidence type="ECO:0000256" key="7">
    <source>
        <dbReference type="ARBA" id="ARBA00023033"/>
    </source>
</evidence>
<dbReference type="PANTHER" id="PTHR24292:SF54">
    <property type="entry name" value="CYP9F3-RELATED"/>
    <property type="match status" value="1"/>
</dbReference>
<dbReference type="InterPro" id="IPR050476">
    <property type="entry name" value="Insect_CytP450_Detox"/>
</dbReference>
<dbReference type="SUPFAM" id="SSF48264">
    <property type="entry name" value="Cytochrome P450"/>
    <property type="match status" value="1"/>
</dbReference>
<protein>
    <submittedName>
        <fullName evidence="8">Cytochrome P450</fullName>
    </submittedName>
</protein>
<accession>A0A137NR33</accession>
<evidence type="ECO:0000313" key="8">
    <source>
        <dbReference type="EMBL" id="KXN65195.1"/>
    </source>
</evidence>
<evidence type="ECO:0000256" key="3">
    <source>
        <dbReference type="ARBA" id="ARBA00022617"/>
    </source>
</evidence>
<dbReference type="InterPro" id="IPR001128">
    <property type="entry name" value="Cyt_P450"/>
</dbReference>
<keyword evidence="4" id="KW-0479">Metal-binding</keyword>
<keyword evidence="7" id="KW-0503">Monooxygenase</keyword>
<dbReference type="PANTHER" id="PTHR24292">
    <property type="entry name" value="CYTOCHROME P450"/>
    <property type="match status" value="1"/>
</dbReference>
<feature type="non-terminal residue" evidence="8">
    <location>
        <position position="285"/>
    </location>
</feature>
<reference evidence="8 9" key="1">
    <citation type="journal article" date="2015" name="Genome Biol. Evol.">
        <title>Phylogenomic analyses indicate that early fungi evolved digesting cell walls of algal ancestors of land plants.</title>
        <authorList>
            <person name="Chang Y."/>
            <person name="Wang S."/>
            <person name="Sekimoto S."/>
            <person name="Aerts A.L."/>
            <person name="Choi C."/>
            <person name="Clum A."/>
            <person name="LaButti K.M."/>
            <person name="Lindquist E.A."/>
            <person name="Yee Ngan C."/>
            <person name="Ohm R.A."/>
            <person name="Salamov A.A."/>
            <person name="Grigoriev I.V."/>
            <person name="Spatafora J.W."/>
            <person name="Berbee M.L."/>
        </authorList>
    </citation>
    <scope>NUCLEOTIDE SEQUENCE [LARGE SCALE GENOMIC DNA]</scope>
    <source>
        <strain evidence="8 9">NRRL 28638</strain>
    </source>
</reference>
<dbReference type="GO" id="GO:0020037">
    <property type="term" value="F:heme binding"/>
    <property type="evidence" value="ECO:0007669"/>
    <property type="project" value="InterPro"/>
</dbReference>
<dbReference type="InterPro" id="IPR036396">
    <property type="entry name" value="Cyt_P450_sf"/>
</dbReference>
<name>A0A137NR33_CONC2</name>
<keyword evidence="6" id="KW-0408">Iron</keyword>
<dbReference type="Pfam" id="PF00067">
    <property type="entry name" value="p450"/>
    <property type="match status" value="1"/>
</dbReference>
<evidence type="ECO:0000256" key="6">
    <source>
        <dbReference type="ARBA" id="ARBA00023004"/>
    </source>
</evidence>
<evidence type="ECO:0000256" key="1">
    <source>
        <dbReference type="ARBA" id="ARBA00001971"/>
    </source>
</evidence>
<dbReference type="OrthoDB" id="1470350at2759"/>
<comment type="similarity">
    <text evidence="2">Belongs to the cytochrome P450 family.</text>
</comment>
<gene>
    <name evidence="8" type="ORF">CONCODRAFT_13308</name>
</gene>
<sequence length="285" mass="33333">MEYYYQPLLNKYGVVRVLTYEGWSLFVGDGAIAKEVFSNPDIYCKPDFKNARLSSNLKRFFGLNQALSANGLEWKRQRKIINPIFNQTWSTELFGNCVKDLIEEWDKEEGTEVKISDKIQRMTLDVFGKAIFNIEFKSVKNANSKLYTLYTDIFEQLFSNPVYLFFPFLEHTPFFKRPKLTKDLDEYHEFIEEMINVKKEELKNGTLNSSKDLISALIHSNENSQEYKLTMEEIRDNLNLFIIAGHDTTSNTLMSTLYYLARYPEIQNELRSQVLTAMGSPKHVQ</sequence>
<dbReference type="Proteomes" id="UP000070444">
    <property type="component" value="Unassembled WGS sequence"/>
</dbReference>
<dbReference type="GO" id="GO:0005506">
    <property type="term" value="F:iron ion binding"/>
    <property type="evidence" value="ECO:0007669"/>
    <property type="project" value="InterPro"/>
</dbReference>
<evidence type="ECO:0000313" key="9">
    <source>
        <dbReference type="Proteomes" id="UP000070444"/>
    </source>
</evidence>
<proteinExistence type="inferred from homology"/>
<organism evidence="8 9">
    <name type="scientific">Conidiobolus coronatus (strain ATCC 28846 / CBS 209.66 / NRRL 28638)</name>
    <name type="common">Delacroixia coronata</name>
    <dbReference type="NCBI Taxonomy" id="796925"/>
    <lineage>
        <taxon>Eukaryota</taxon>
        <taxon>Fungi</taxon>
        <taxon>Fungi incertae sedis</taxon>
        <taxon>Zoopagomycota</taxon>
        <taxon>Entomophthoromycotina</taxon>
        <taxon>Entomophthoromycetes</taxon>
        <taxon>Entomophthorales</taxon>
        <taxon>Ancylistaceae</taxon>
        <taxon>Conidiobolus</taxon>
    </lineage>
</organism>